<reference evidence="1 2" key="1">
    <citation type="journal article" date="2021" name="BMC Genomics">
        <title>Datura genome reveals duplications of psychoactive alkaloid biosynthetic genes and high mutation rate following tissue culture.</title>
        <authorList>
            <person name="Rajewski A."/>
            <person name="Carter-House D."/>
            <person name="Stajich J."/>
            <person name="Litt A."/>
        </authorList>
    </citation>
    <scope>NUCLEOTIDE SEQUENCE [LARGE SCALE GENOMIC DNA]</scope>
    <source>
        <strain evidence="1">AR-01</strain>
    </source>
</reference>
<organism evidence="1 2">
    <name type="scientific">Datura stramonium</name>
    <name type="common">Jimsonweed</name>
    <name type="synonym">Common thornapple</name>
    <dbReference type="NCBI Taxonomy" id="4076"/>
    <lineage>
        <taxon>Eukaryota</taxon>
        <taxon>Viridiplantae</taxon>
        <taxon>Streptophyta</taxon>
        <taxon>Embryophyta</taxon>
        <taxon>Tracheophyta</taxon>
        <taxon>Spermatophyta</taxon>
        <taxon>Magnoliopsida</taxon>
        <taxon>eudicotyledons</taxon>
        <taxon>Gunneridae</taxon>
        <taxon>Pentapetalae</taxon>
        <taxon>asterids</taxon>
        <taxon>lamiids</taxon>
        <taxon>Solanales</taxon>
        <taxon>Solanaceae</taxon>
        <taxon>Solanoideae</taxon>
        <taxon>Datureae</taxon>
        <taxon>Datura</taxon>
    </lineage>
</organism>
<sequence length="86" mass="9936">MEQYGLHKQIEIRVFLAAFQMSILMNSWEHPPHFHRLLSWQICYVMQPAFTSGAKVRESSAFSCHLVKTSKGSKWTVGEKRATPVK</sequence>
<gene>
    <name evidence="1" type="ORF">HAX54_028879</name>
</gene>
<evidence type="ECO:0000313" key="2">
    <source>
        <dbReference type="Proteomes" id="UP000823775"/>
    </source>
</evidence>
<dbReference type="Proteomes" id="UP000823775">
    <property type="component" value="Unassembled WGS sequence"/>
</dbReference>
<comment type="caution">
    <text evidence="1">The sequence shown here is derived from an EMBL/GenBank/DDBJ whole genome shotgun (WGS) entry which is preliminary data.</text>
</comment>
<accession>A0ABS8V766</accession>
<keyword evidence="2" id="KW-1185">Reference proteome</keyword>
<evidence type="ECO:0000313" key="1">
    <source>
        <dbReference type="EMBL" id="MCD9642196.1"/>
    </source>
</evidence>
<dbReference type="EMBL" id="JACEIK010003554">
    <property type="protein sequence ID" value="MCD9642196.1"/>
    <property type="molecule type" value="Genomic_DNA"/>
</dbReference>
<name>A0ABS8V766_DATST</name>
<proteinExistence type="predicted"/>
<protein>
    <submittedName>
        <fullName evidence="1">Uncharacterized protein</fullName>
    </submittedName>
</protein>